<evidence type="ECO:0000313" key="2">
    <source>
        <dbReference type="Proteomes" id="UP000290365"/>
    </source>
</evidence>
<reference evidence="1 2" key="1">
    <citation type="submission" date="2019-01" db="EMBL/GenBank/DDBJ databases">
        <title>Ktedonosporobacter rubrisoli SCAWS-G2.</title>
        <authorList>
            <person name="Huang Y."/>
            <person name="Yan B."/>
        </authorList>
    </citation>
    <scope>NUCLEOTIDE SEQUENCE [LARGE SCALE GENOMIC DNA]</scope>
    <source>
        <strain evidence="1 2">SCAWS-G2</strain>
    </source>
</reference>
<dbReference type="Proteomes" id="UP000290365">
    <property type="component" value="Chromosome"/>
</dbReference>
<name>A0A4P6K3S7_KTERU</name>
<dbReference type="EMBL" id="CP035758">
    <property type="protein sequence ID" value="QBD82927.1"/>
    <property type="molecule type" value="Genomic_DNA"/>
</dbReference>
<proteinExistence type="predicted"/>
<dbReference type="Gene3D" id="3.40.630.30">
    <property type="match status" value="1"/>
</dbReference>
<organism evidence="1 2">
    <name type="scientific">Ktedonosporobacter rubrisoli</name>
    <dbReference type="NCBI Taxonomy" id="2509675"/>
    <lineage>
        <taxon>Bacteria</taxon>
        <taxon>Bacillati</taxon>
        <taxon>Chloroflexota</taxon>
        <taxon>Ktedonobacteria</taxon>
        <taxon>Ktedonobacterales</taxon>
        <taxon>Ktedonosporobacteraceae</taxon>
        <taxon>Ktedonosporobacter</taxon>
    </lineage>
</organism>
<gene>
    <name evidence="1" type="ORF">EPA93_45990</name>
</gene>
<dbReference type="AlphaFoldDB" id="A0A4P6K3S7"/>
<accession>A0A4P6K3S7</accession>
<dbReference type="OrthoDB" id="9811121at2"/>
<dbReference type="GO" id="GO:0016740">
    <property type="term" value="F:transferase activity"/>
    <property type="evidence" value="ECO:0007669"/>
    <property type="project" value="UniProtKB-KW"/>
</dbReference>
<protein>
    <submittedName>
        <fullName evidence="1">GNAT family N-acetyltransferase</fullName>
    </submittedName>
</protein>
<dbReference type="RefSeq" id="WP_129893996.1">
    <property type="nucleotide sequence ID" value="NZ_CP035758.1"/>
</dbReference>
<evidence type="ECO:0000313" key="1">
    <source>
        <dbReference type="EMBL" id="QBD82927.1"/>
    </source>
</evidence>
<sequence length="246" mass="27635">MSYTVFTLAEHPELEAEMPRLHSASWPAFVMDDPAVLQYWGSLFSIFAKYQYVLCNEQDEAVAAGHTIPLLWDGTVAGLTAGWDAALIQGFHDREQQREVNALCGLSIVTAPEVKSKGLSTTMVLAMKDIALRENLSALILPLRPSQKHRYPLIPMENYMHWKRPDGAPFDPWLRVHLRLGAKILAIAPRSMVTDGTVAQWEEWTGQSMPGSGEYIVEGALCPVQIDHIRDIGRYEEPNIWISHTL</sequence>
<keyword evidence="2" id="KW-1185">Reference proteome</keyword>
<dbReference type="KEGG" id="kbs:EPA93_45990"/>
<keyword evidence="1" id="KW-0808">Transferase</keyword>